<feature type="compositionally biased region" description="Basic residues" evidence="1">
    <location>
        <begin position="149"/>
        <end position="160"/>
    </location>
</feature>
<organism evidence="2 3">
    <name type="scientific">Rhizobium altiplani</name>
    <dbReference type="NCBI Taxonomy" id="1864509"/>
    <lineage>
        <taxon>Bacteria</taxon>
        <taxon>Pseudomonadati</taxon>
        <taxon>Pseudomonadota</taxon>
        <taxon>Alphaproteobacteria</taxon>
        <taxon>Hyphomicrobiales</taxon>
        <taxon>Rhizobiaceae</taxon>
        <taxon>Rhizobium/Agrobacterium group</taxon>
        <taxon>Rhizobium</taxon>
    </lineage>
</organism>
<protein>
    <submittedName>
        <fullName evidence="2">Uncharacterized protein</fullName>
    </submittedName>
</protein>
<evidence type="ECO:0000313" key="3">
    <source>
        <dbReference type="Proteomes" id="UP000068164"/>
    </source>
</evidence>
<evidence type="ECO:0000313" key="2">
    <source>
        <dbReference type="EMBL" id="KWV60251.1"/>
    </source>
</evidence>
<evidence type="ECO:0000256" key="1">
    <source>
        <dbReference type="SAM" id="MobiDB-lite"/>
    </source>
</evidence>
<keyword evidence="3" id="KW-1185">Reference proteome</keyword>
<accession>A0A109K3P8</accession>
<dbReference type="EMBL" id="LNCD01000001">
    <property type="protein sequence ID" value="KWV60251.1"/>
    <property type="molecule type" value="Genomic_DNA"/>
</dbReference>
<reference evidence="2 3" key="1">
    <citation type="submission" date="2015-11" db="EMBL/GenBank/DDBJ databases">
        <title>Draft Genome Sequence of the Strain BR 10423 (Rhizobium sp.) isolated from nodules of Mimosa pudica.</title>
        <authorList>
            <person name="Barauna A.C."/>
            <person name="Zilli J.E."/>
            <person name="Simoes-Araujo J.L."/>
            <person name="Reis V.M."/>
            <person name="James E.K."/>
            <person name="Reis F.B.Jr."/>
            <person name="Rouws L.F."/>
            <person name="Passos S.R."/>
            <person name="Gois S.R."/>
        </authorList>
    </citation>
    <scope>NUCLEOTIDE SEQUENCE [LARGE SCALE GENOMIC DNA]</scope>
    <source>
        <strain evidence="2 3">BR10423</strain>
    </source>
</reference>
<dbReference type="AlphaFoldDB" id="A0A109K3P8"/>
<name>A0A109K3P8_9HYPH</name>
<feature type="region of interest" description="Disordered" evidence="1">
    <location>
        <begin position="140"/>
        <end position="160"/>
    </location>
</feature>
<proteinExistence type="predicted"/>
<dbReference type="Proteomes" id="UP000068164">
    <property type="component" value="Unassembled WGS sequence"/>
</dbReference>
<comment type="caution">
    <text evidence="2">The sequence shown here is derived from an EMBL/GenBank/DDBJ whole genome shotgun (WGS) entry which is preliminary data.</text>
</comment>
<sequence length="160" mass="17591">MRAVQRLFWHWMGPDVEAEGLGRFPAAIAQAKSPLVLRLVTRKRGAGQEHRNNDVAISRTIPCHADRLTNDAAYWRQVSPTLAHRTSVREMLRDRIEIGSAAMVPARGAWSPTLPMATSETPEIAGNGGYGLAGCVWPKPARPAEKAKGQHPMKKRARPA</sequence>
<gene>
    <name evidence="2" type="ORF">AS026_00140</name>
</gene>